<dbReference type="OrthoDB" id="3192267at2759"/>
<dbReference type="eggNOG" id="ENOG502RBVH">
    <property type="taxonomic scope" value="Eukaryota"/>
</dbReference>
<dbReference type="GeneID" id="19301116"/>
<gene>
    <name evidence="1" type="ORF">GLOTRDRAFT_124597</name>
</gene>
<name>S7QMY3_GLOTA</name>
<proteinExistence type="predicted"/>
<dbReference type="Proteomes" id="UP000030669">
    <property type="component" value="Unassembled WGS sequence"/>
</dbReference>
<evidence type="ECO:0000313" key="2">
    <source>
        <dbReference type="Proteomes" id="UP000030669"/>
    </source>
</evidence>
<dbReference type="RefSeq" id="XP_007861166.1">
    <property type="nucleotide sequence ID" value="XM_007862975.1"/>
</dbReference>
<dbReference type="AlphaFoldDB" id="S7QMY3"/>
<accession>S7QMY3</accession>
<dbReference type="EMBL" id="KB469296">
    <property type="protein sequence ID" value="EPQ60853.1"/>
    <property type="molecule type" value="Genomic_DNA"/>
</dbReference>
<organism evidence="1 2">
    <name type="scientific">Gloeophyllum trabeum (strain ATCC 11539 / FP-39264 / Madison 617)</name>
    <name type="common">Brown rot fungus</name>
    <dbReference type="NCBI Taxonomy" id="670483"/>
    <lineage>
        <taxon>Eukaryota</taxon>
        <taxon>Fungi</taxon>
        <taxon>Dikarya</taxon>
        <taxon>Basidiomycota</taxon>
        <taxon>Agaricomycotina</taxon>
        <taxon>Agaricomycetes</taxon>
        <taxon>Gloeophyllales</taxon>
        <taxon>Gloeophyllaceae</taxon>
        <taxon>Gloeophyllum</taxon>
    </lineage>
</organism>
<keyword evidence="2" id="KW-1185">Reference proteome</keyword>
<sequence>MASTSPPYYVLVSRSTLRTDDHAPAGSILSHPVIQYQYVDDSPLSLLPESEDEHVLVLDWDPAAAPPTGRSLSKGLSVTGVKITDAPGAGIADEEDRKNDKMYILDAVMAPEARSQDDSQEEEKDAMVALSRFKDMNAVLRRALDYPDFSALRTPQPQVAVLKQT</sequence>
<dbReference type="HOGENOM" id="CLU_126156_0_0_1"/>
<protein>
    <submittedName>
        <fullName evidence="1">Uncharacterized protein</fullName>
    </submittedName>
</protein>
<dbReference type="OMA" id="IQYHYAD"/>
<reference evidence="1 2" key="1">
    <citation type="journal article" date="2012" name="Science">
        <title>The Paleozoic origin of enzymatic lignin decomposition reconstructed from 31 fungal genomes.</title>
        <authorList>
            <person name="Floudas D."/>
            <person name="Binder M."/>
            <person name="Riley R."/>
            <person name="Barry K."/>
            <person name="Blanchette R.A."/>
            <person name="Henrissat B."/>
            <person name="Martinez A.T."/>
            <person name="Otillar R."/>
            <person name="Spatafora J.W."/>
            <person name="Yadav J.S."/>
            <person name="Aerts A."/>
            <person name="Benoit I."/>
            <person name="Boyd A."/>
            <person name="Carlson A."/>
            <person name="Copeland A."/>
            <person name="Coutinho P.M."/>
            <person name="de Vries R.P."/>
            <person name="Ferreira P."/>
            <person name="Findley K."/>
            <person name="Foster B."/>
            <person name="Gaskell J."/>
            <person name="Glotzer D."/>
            <person name="Gorecki P."/>
            <person name="Heitman J."/>
            <person name="Hesse C."/>
            <person name="Hori C."/>
            <person name="Igarashi K."/>
            <person name="Jurgens J.A."/>
            <person name="Kallen N."/>
            <person name="Kersten P."/>
            <person name="Kohler A."/>
            <person name="Kuees U."/>
            <person name="Kumar T.K.A."/>
            <person name="Kuo A."/>
            <person name="LaButti K."/>
            <person name="Larrondo L.F."/>
            <person name="Lindquist E."/>
            <person name="Ling A."/>
            <person name="Lombard V."/>
            <person name="Lucas S."/>
            <person name="Lundell T."/>
            <person name="Martin R."/>
            <person name="McLaughlin D.J."/>
            <person name="Morgenstern I."/>
            <person name="Morin E."/>
            <person name="Murat C."/>
            <person name="Nagy L.G."/>
            <person name="Nolan M."/>
            <person name="Ohm R.A."/>
            <person name="Patyshakuliyeva A."/>
            <person name="Rokas A."/>
            <person name="Ruiz-Duenas F.J."/>
            <person name="Sabat G."/>
            <person name="Salamov A."/>
            <person name="Samejima M."/>
            <person name="Schmutz J."/>
            <person name="Slot J.C."/>
            <person name="St John F."/>
            <person name="Stenlid J."/>
            <person name="Sun H."/>
            <person name="Sun S."/>
            <person name="Syed K."/>
            <person name="Tsang A."/>
            <person name="Wiebenga A."/>
            <person name="Young D."/>
            <person name="Pisabarro A."/>
            <person name="Eastwood D.C."/>
            <person name="Martin F."/>
            <person name="Cullen D."/>
            <person name="Grigoriev I.V."/>
            <person name="Hibbett D.S."/>
        </authorList>
    </citation>
    <scope>NUCLEOTIDE SEQUENCE [LARGE SCALE GENOMIC DNA]</scope>
    <source>
        <strain evidence="1 2">ATCC 11539</strain>
    </source>
</reference>
<dbReference type="KEGG" id="gtr:GLOTRDRAFT_124597"/>
<evidence type="ECO:0000313" key="1">
    <source>
        <dbReference type="EMBL" id="EPQ60853.1"/>
    </source>
</evidence>